<dbReference type="OrthoDB" id="2433584at2"/>
<dbReference type="RefSeq" id="WP_153736765.1">
    <property type="nucleotide sequence ID" value="NZ_WJNG01000007.1"/>
</dbReference>
<gene>
    <name evidence="1" type="ORF">GH741_10675</name>
</gene>
<dbReference type="EMBL" id="WJNG01000007">
    <property type="protein sequence ID" value="MRH43143.1"/>
    <property type="molecule type" value="Genomic_DNA"/>
</dbReference>
<protein>
    <recommendedName>
        <fullName evidence="3">YqhG family protein</fullName>
    </recommendedName>
</protein>
<evidence type="ECO:0008006" key="3">
    <source>
        <dbReference type="Google" id="ProtNLM"/>
    </source>
</evidence>
<sequence>MALENLHDFLTDYFTANQCDIIENYNGKLSIQLTDKMDELLMNRPFYWQYVKTLGYPGEPMKVSFITNPNRRDEEGEWVHFGSPRLHQIFNTLISQGKFTKIFERVTTELRTPLVPWLVLNIRISYTGKHKKDEIKSMGLQLINGAMITQIMDELEVLSLQSSIPDFCYTITPLIRLKSGYQRIIQYIENYLQDIDHTWAQESWHHLEEEQKLLEHFYENVNDDHPDLISRKDQELIDLKNRFKPQINIEVVNGGIFYLSHASSIRIINEHLQ</sequence>
<proteinExistence type="predicted"/>
<organism evidence="1 2">
    <name type="scientific">Aquibacillus halophilus</name>
    <dbReference type="NCBI Taxonomy" id="930132"/>
    <lineage>
        <taxon>Bacteria</taxon>
        <taxon>Bacillati</taxon>
        <taxon>Bacillota</taxon>
        <taxon>Bacilli</taxon>
        <taxon>Bacillales</taxon>
        <taxon>Bacillaceae</taxon>
        <taxon>Aquibacillus</taxon>
    </lineage>
</organism>
<comment type="caution">
    <text evidence="1">The sequence shown here is derived from an EMBL/GenBank/DDBJ whole genome shotgun (WGS) entry which is preliminary data.</text>
</comment>
<dbReference type="Pfam" id="PF11079">
    <property type="entry name" value="YqhG"/>
    <property type="match status" value="1"/>
</dbReference>
<evidence type="ECO:0000313" key="1">
    <source>
        <dbReference type="EMBL" id="MRH43143.1"/>
    </source>
</evidence>
<keyword evidence="2" id="KW-1185">Reference proteome</keyword>
<name>A0A6A8DBS3_9BACI</name>
<accession>A0A6A8DBS3</accession>
<reference evidence="1" key="1">
    <citation type="submission" date="2019-11" db="EMBL/GenBank/DDBJ databases">
        <authorList>
            <person name="Li J."/>
        </authorList>
    </citation>
    <scope>NUCLEOTIDE SEQUENCE</scope>
    <source>
        <strain evidence="1">B6B</strain>
    </source>
</reference>
<evidence type="ECO:0000313" key="2">
    <source>
        <dbReference type="Proteomes" id="UP000799092"/>
    </source>
</evidence>
<dbReference type="InterPro" id="IPR024562">
    <property type="entry name" value="YqhG"/>
</dbReference>
<dbReference type="AlphaFoldDB" id="A0A6A8DBS3"/>
<dbReference type="Proteomes" id="UP000799092">
    <property type="component" value="Unassembled WGS sequence"/>
</dbReference>